<name>A0A418X5G0_9BURK</name>
<protein>
    <submittedName>
        <fullName evidence="7">MipA/OmpV family protein</fullName>
    </submittedName>
</protein>
<dbReference type="RefSeq" id="WP_119741341.1">
    <property type="nucleotide sequence ID" value="NZ_QYUN01000002.1"/>
</dbReference>
<evidence type="ECO:0000256" key="4">
    <source>
        <dbReference type="ARBA" id="ARBA00023136"/>
    </source>
</evidence>
<sequence>MKSSIPTTKTALLLAGLLTLPAAHAEQLPLWEAGLGVATISLPNYRGADESGTYVLPAPYFVYRGDFFKADRDGIRSVFFESERVEVNISLNATLPVDSKDNPARRGMSDLKPTIELGPTASFTLWRTPGDKVKLDLRTPVRAAITIESSPKTIGWVFSPNLNLDIKDPAGLAGWNLGMLAGPLFQSRKYNDYFYSVGAADATAARPAYSAPGGYAGSQFTMAMSKRFPRYWVGGFLRYDTLGGAAFEDSSLVRKRSAVSAGVAVAWVFGESSTRVEAD</sequence>
<dbReference type="PANTHER" id="PTHR38776">
    <property type="entry name" value="MLTA-INTERACTING PROTEIN-RELATED"/>
    <property type="match status" value="1"/>
</dbReference>
<reference evidence="7 8" key="1">
    <citation type="submission" date="2018-09" db="EMBL/GenBank/DDBJ databases">
        <authorList>
            <person name="Zhu H."/>
        </authorList>
    </citation>
    <scope>NUCLEOTIDE SEQUENCE [LARGE SCALE GENOMIC DNA]</scope>
    <source>
        <strain evidence="7 8">K2R10-39</strain>
    </source>
</reference>
<keyword evidence="5" id="KW-0998">Cell outer membrane</keyword>
<keyword evidence="4" id="KW-0472">Membrane</keyword>
<accession>A0A418X5G0</accession>
<feature type="chain" id="PRO_5019330568" evidence="6">
    <location>
        <begin position="26"/>
        <end position="279"/>
    </location>
</feature>
<evidence type="ECO:0000256" key="5">
    <source>
        <dbReference type="ARBA" id="ARBA00023237"/>
    </source>
</evidence>
<comment type="similarity">
    <text evidence="2">Belongs to the MipA/OmpV family.</text>
</comment>
<evidence type="ECO:0000256" key="3">
    <source>
        <dbReference type="ARBA" id="ARBA00022729"/>
    </source>
</evidence>
<organism evidence="7 8">
    <name type="scientific">Noviherbaspirillum cavernae</name>
    <dbReference type="NCBI Taxonomy" id="2320862"/>
    <lineage>
        <taxon>Bacteria</taxon>
        <taxon>Pseudomonadati</taxon>
        <taxon>Pseudomonadota</taxon>
        <taxon>Betaproteobacteria</taxon>
        <taxon>Burkholderiales</taxon>
        <taxon>Oxalobacteraceae</taxon>
        <taxon>Noviherbaspirillum</taxon>
    </lineage>
</organism>
<dbReference type="EMBL" id="QYUN01000002">
    <property type="protein sequence ID" value="RJG07659.1"/>
    <property type="molecule type" value="Genomic_DNA"/>
</dbReference>
<proteinExistence type="inferred from homology"/>
<comment type="caution">
    <text evidence="7">The sequence shown here is derived from an EMBL/GenBank/DDBJ whole genome shotgun (WGS) entry which is preliminary data.</text>
</comment>
<dbReference type="Proteomes" id="UP000285190">
    <property type="component" value="Unassembled WGS sequence"/>
</dbReference>
<dbReference type="Pfam" id="PF06629">
    <property type="entry name" value="MipA"/>
    <property type="match status" value="1"/>
</dbReference>
<evidence type="ECO:0000313" key="7">
    <source>
        <dbReference type="EMBL" id="RJG07659.1"/>
    </source>
</evidence>
<gene>
    <name evidence="7" type="ORF">D3870_18130</name>
</gene>
<evidence type="ECO:0000256" key="1">
    <source>
        <dbReference type="ARBA" id="ARBA00004442"/>
    </source>
</evidence>
<dbReference type="PANTHER" id="PTHR38776:SF1">
    <property type="entry name" value="MLTA-INTERACTING PROTEIN-RELATED"/>
    <property type="match status" value="1"/>
</dbReference>
<dbReference type="AlphaFoldDB" id="A0A418X5G0"/>
<evidence type="ECO:0000256" key="2">
    <source>
        <dbReference type="ARBA" id="ARBA00005722"/>
    </source>
</evidence>
<feature type="signal peptide" evidence="6">
    <location>
        <begin position="1"/>
        <end position="25"/>
    </location>
</feature>
<keyword evidence="8" id="KW-1185">Reference proteome</keyword>
<dbReference type="OrthoDB" id="5290976at2"/>
<evidence type="ECO:0000256" key="6">
    <source>
        <dbReference type="SAM" id="SignalP"/>
    </source>
</evidence>
<dbReference type="InterPro" id="IPR010583">
    <property type="entry name" value="MipA"/>
</dbReference>
<dbReference type="GO" id="GO:0009279">
    <property type="term" value="C:cell outer membrane"/>
    <property type="evidence" value="ECO:0007669"/>
    <property type="project" value="UniProtKB-SubCell"/>
</dbReference>
<comment type="subcellular location">
    <subcellularLocation>
        <location evidence="1">Cell outer membrane</location>
    </subcellularLocation>
</comment>
<keyword evidence="3 6" id="KW-0732">Signal</keyword>
<evidence type="ECO:0000313" key="8">
    <source>
        <dbReference type="Proteomes" id="UP000285190"/>
    </source>
</evidence>